<dbReference type="OMA" id="GIRRIHI"/>
<evidence type="ECO:0000313" key="4">
    <source>
        <dbReference type="RefSeq" id="XP_022081167.1"/>
    </source>
</evidence>
<accession>A0A8B7XLY2</accession>
<evidence type="ECO:0000256" key="1">
    <source>
        <dbReference type="PROSITE-ProRule" id="PRU00461"/>
    </source>
</evidence>
<dbReference type="PROSITE" id="PS51120">
    <property type="entry name" value="LDLRB"/>
    <property type="match status" value="3"/>
</dbReference>
<feature type="repeat" description="LDL-receptor class B" evidence="1">
    <location>
        <begin position="75"/>
        <end position="119"/>
    </location>
</feature>
<feature type="signal peptide" evidence="2">
    <location>
        <begin position="1"/>
        <end position="28"/>
    </location>
</feature>
<dbReference type="PANTHER" id="PTHR46513:SF44">
    <property type="entry name" value="LDL RECEPTOR RELATED PROTEIN 4"/>
    <property type="match status" value="1"/>
</dbReference>
<dbReference type="Pfam" id="PF00058">
    <property type="entry name" value="Ldl_recept_b"/>
    <property type="match status" value="3"/>
</dbReference>
<dbReference type="Gene3D" id="2.120.10.30">
    <property type="entry name" value="TolB, C-terminal domain"/>
    <property type="match status" value="1"/>
</dbReference>
<feature type="chain" id="PRO_5034297939" evidence="2">
    <location>
        <begin position="29"/>
        <end position="309"/>
    </location>
</feature>
<organism evidence="3 4">
    <name type="scientific">Acanthaster planci</name>
    <name type="common">Crown-of-thorns starfish</name>
    <dbReference type="NCBI Taxonomy" id="133434"/>
    <lineage>
        <taxon>Eukaryota</taxon>
        <taxon>Metazoa</taxon>
        <taxon>Echinodermata</taxon>
        <taxon>Eleutherozoa</taxon>
        <taxon>Asterozoa</taxon>
        <taxon>Asteroidea</taxon>
        <taxon>Valvatacea</taxon>
        <taxon>Valvatida</taxon>
        <taxon>Acanthasteridae</taxon>
        <taxon>Acanthaster</taxon>
    </lineage>
</organism>
<keyword evidence="3" id="KW-1185">Reference proteome</keyword>
<dbReference type="InterPro" id="IPR011042">
    <property type="entry name" value="6-blade_b-propeller_TolB-like"/>
</dbReference>
<name>A0A8B7XLY2_ACAPL</name>
<evidence type="ECO:0000256" key="2">
    <source>
        <dbReference type="SAM" id="SignalP"/>
    </source>
</evidence>
<feature type="repeat" description="LDL-receptor class B" evidence="1">
    <location>
        <begin position="163"/>
        <end position="206"/>
    </location>
</feature>
<protein>
    <submittedName>
        <fullName evidence="4">Low-density lipoprotein receptor-related protein 4-like</fullName>
    </submittedName>
</protein>
<dbReference type="InterPro" id="IPR050778">
    <property type="entry name" value="Cueball_EGF_LRP_Nidogen"/>
</dbReference>
<evidence type="ECO:0000313" key="3">
    <source>
        <dbReference type="Proteomes" id="UP000694845"/>
    </source>
</evidence>
<reference evidence="4" key="1">
    <citation type="submission" date="2025-08" db="UniProtKB">
        <authorList>
            <consortium name="RefSeq"/>
        </authorList>
    </citation>
    <scope>IDENTIFICATION</scope>
</reference>
<dbReference type="Proteomes" id="UP000694845">
    <property type="component" value="Unplaced"/>
</dbReference>
<feature type="repeat" description="LDL-receptor class B" evidence="1">
    <location>
        <begin position="120"/>
        <end position="162"/>
    </location>
</feature>
<dbReference type="PANTHER" id="PTHR46513">
    <property type="entry name" value="VITELLOGENIN RECEPTOR-LIKE PROTEIN-RELATED-RELATED"/>
    <property type="match status" value="1"/>
</dbReference>
<dbReference type="GeneID" id="110974106"/>
<dbReference type="SMART" id="SM00135">
    <property type="entry name" value="LY"/>
    <property type="match status" value="5"/>
</dbReference>
<dbReference type="InterPro" id="IPR000033">
    <property type="entry name" value="LDLR_classB_rpt"/>
</dbReference>
<sequence length="309" mass="34887">MKTFLRHGHILRILLTITAMVSIKQADAGDFMLVVSSQNNTIYAGSMAKQLADLYSLPLKGVIGPEAVDYDATEKMVYWTQYDGTVGKLSRAHLNGSNQMTVLDDRIRHAFGLALDVEAGLVYWTDESLGQVGRVRMDGTGTKETIIENLDRPRGIAIDHSRGYIYWTDVGNNPRIERANLDGTNRTTLIDDNLVWPKAVIIEGSNLFWCDGYLDKIERTNLSGSNRSILINLARYKPVHPHDLAIYKDYLYWSDQVKEGVVRVHLNGRGEQRFGQQLIKGIRRIHIQLEPDFCEKTLLVSVEGPARML</sequence>
<gene>
    <name evidence="4" type="primary">LOC110974106</name>
</gene>
<proteinExistence type="predicted"/>
<dbReference type="KEGG" id="aplc:110974106"/>
<dbReference type="RefSeq" id="XP_022081167.1">
    <property type="nucleotide sequence ID" value="XM_022225475.1"/>
</dbReference>
<keyword evidence="2" id="KW-0732">Signal</keyword>
<dbReference type="SUPFAM" id="SSF63825">
    <property type="entry name" value="YWTD domain"/>
    <property type="match status" value="1"/>
</dbReference>
<dbReference type="OrthoDB" id="72419at2759"/>
<dbReference type="AlphaFoldDB" id="A0A8B7XLY2"/>